<keyword evidence="1" id="KW-0812">Transmembrane</keyword>
<proteinExistence type="predicted"/>
<reference evidence="2 3" key="1">
    <citation type="submission" date="2019-08" db="EMBL/GenBank/DDBJ databases">
        <authorList>
            <person name="Herpell B J."/>
        </authorList>
    </citation>
    <scope>NUCLEOTIDE SEQUENCE [LARGE SCALE GENOMIC DNA]</scope>
    <source>
        <strain evidence="3">Msb3</strain>
    </source>
</reference>
<sequence length="132" mass="14178">MGRKYRLRICWYVALGLMAIAVVWIRAPIPGAAFFFAVACYIPASLLWMLLGPLLQRALPRSTKLFGIEERALQISVILGGVCISALFLFLGQAMVASFGMVAILAGIDGVILSGEGNGLGSTSERQFLGRT</sequence>
<accession>A0A5Q4ZFL8</accession>
<evidence type="ECO:0000256" key="1">
    <source>
        <dbReference type="SAM" id="Phobius"/>
    </source>
</evidence>
<name>A0A5Q4ZFL8_9BURK</name>
<gene>
    <name evidence="2" type="ORF">PDMSB3_3419</name>
</gene>
<dbReference type="AlphaFoldDB" id="A0A5Q4ZFL8"/>
<dbReference type="EMBL" id="LR699553">
    <property type="protein sequence ID" value="VVD29875.1"/>
    <property type="molecule type" value="Genomic_DNA"/>
</dbReference>
<keyword evidence="3" id="KW-1185">Reference proteome</keyword>
<feature type="transmembrane region" description="Helical" evidence="1">
    <location>
        <begin position="72"/>
        <end position="91"/>
    </location>
</feature>
<evidence type="ECO:0000313" key="3">
    <source>
        <dbReference type="Proteomes" id="UP000325811"/>
    </source>
</evidence>
<dbReference type="RefSeq" id="WP_165186874.1">
    <property type="nucleotide sequence ID" value="NZ_LR699553.1"/>
</dbReference>
<keyword evidence="1" id="KW-1133">Transmembrane helix</keyword>
<organism evidence="2 3">
    <name type="scientific">Paraburkholderia dioscoreae</name>
    <dbReference type="NCBI Taxonomy" id="2604047"/>
    <lineage>
        <taxon>Bacteria</taxon>
        <taxon>Pseudomonadati</taxon>
        <taxon>Pseudomonadota</taxon>
        <taxon>Betaproteobacteria</taxon>
        <taxon>Burkholderiales</taxon>
        <taxon>Burkholderiaceae</taxon>
        <taxon>Paraburkholderia</taxon>
    </lineage>
</organism>
<feature type="transmembrane region" description="Helical" evidence="1">
    <location>
        <begin position="33"/>
        <end position="51"/>
    </location>
</feature>
<feature type="transmembrane region" description="Helical" evidence="1">
    <location>
        <begin position="9"/>
        <end position="27"/>
    </location>
</feature>
<keyword evidence="1" id="KW-0472">Membrane</keyword>
<evidence type="ECO:0000313" key="2">
    <source>
        <dbReference type="EMBL" id="VVD29875.1"/>
    </source>
</evidence>
<protein>
    <submittedName>
        <fullName evidence="2">Uncharacterized protein</fullName>
    </submittedName>
</protein>
<dbReference type="Proteomes" id="UP000325811">
    <property type="component" value="Chromosome I"/>
</dbReference>
<dbReference type="KEGG" id="pdio:PDMSB3_3419"/>